<gene>
    <name evidence="13" type="ORF">FCC1311_037942</name>
</gene>
<dbReference type="GO" id="GO:0005681">
    <property type="term" value="C:spliceosomal complex"/>
    <property type="evidence" value="ECO:0007669"/>
    <property type="project" value="UniProtKB-KW"/>
</dbReference>
<dbReference type="PROSITE" id="PS50077">
    <property type="entry name" value="HEAT_REPEAT"/>
    <property type="match status" value="1"/>
</dbReference>
<keyword evidence="7" id="KW-0539">Nucleus</keyword>
<feature type="region of interest" description="Disordered" evidence="10">
    <location>
        <begin position="1"/>
        <end position="37"/>
    </location>
</feature>
<evidence type="ECO:0000256" key="3">
    <source>
        <dbReference type="ARBA" id="ARBA00022664"/>
    </source>
</evidence>
<protein>
    <submittedName>
        <fullName evidence="13">Splicing factor 3B subunit 1</fullName>
    </submittedName>
</protein>
<evidence type="ECO:0000313" key="14">
    <source>
        <dbReference type="Proteomes" id="UP000241890"/>
    </source>
</evidence>
<evidence type="ECO:0000259" key="11">
    <source>
        <dbReference type="Pfam" id="PF08920"/>
    </source>
</evidence>
<evidence type="ECO:0000256" key="5">
    <source>
        <dbReference type="ARBA" id="ARBA00022737"/>
    </source>
</evidence>
<proteinExistence type="inferred from homology"/>
<evidence type="ECO:0000259" key="12">
    <source>
        <dbReference type="Pfam" id="PF22646"/>
    </source>
</evidence>
<feature type="compositionally biased region" description="Basic and acidic residues" evidence="10">
    <location>
        <begin position="1"/>
        <end position="10"/>
    </location>
</feature>
<evidence type="ECO:0000256" key="6">
    <source>
        <dbReference type="ARBA" id="ARBA00023187"/>
    </source>
</evidence>
<reference evidence="13 14" key="1">
    <citation type="submission" date="2017-12" db="EMBL/GenBank/DDBJ databases">
        <title>Sequencing, de novo assembly and annotation of complete genome of a new Thraustochytrid species, strain FCC1311.</title>
        <authorList>
            <person name="Sedici K."/>
            <person name="Godart F."/>
            <person name="Aiese Cigliano R."/>
            <person name="Sanseverino W."/>
            <person name="Barakat M."/>
            <person name="Ortet P."/>
            <person name="Marechal E."/>
            <person name="Cagnac O."/>
            <person name="Amato A."/>
        </authorList>
    </citation>
    <scope>NUCLEOTIDE SEQUENCE [LARGE SCALE GENOMIC DNA]</scope>
</reference>
<dbReference type="InParanoid" id="A0A2R5GH23"/>
<feature type="domain" description="Splicing factor 3B subunit 1" evidence="11">
    <location>
        <begin position="97"/>
        <end position="173"/>
    </location>
</feature>
<keyword evidence="6" id="KW-0508">mRNA splicing</keyword>
<keyword evidence="5" id="KW-0677">Repeat</keyword>
<evidence type="ECO:0000256" key="7">
    <source>
        <dbReference type="ARBA" id="ARBA00023242"/>
    </source>
</evidence>
<dbReference type="GO" id="GO:0003729">
    <property type="term" value="F:mRNA binding"/>
    <property type="evidence" value="ECO:0007669"/>
    <property type="project" value="InterPro"/>
</dbReference>
<dbReference type="InterPro" id="IPR016024">
    <property type="entry name" value="ARM-type_fold"/>
</dbReference>
<dbReference type="InterPro" id="IPR011989">
    <property type="entry name" value="ARM-like"/>
</dbReference>
<dbReference type="OrthoDB" id="438939at2759"/>
<dbReference type="Pfam" id="PF08920">
    <property type="entry name" value="SF3b1"/>
    <property type="match status" value="1"/>
</dbReference>
<dbReference type="InterPro" id="IPR054573">
    <property type="entry name" value="PP2A/SF3B1-like_HEAT"/>
</dbReference>
<keyword evidence="14" id="KW-1185">Reference proteome</keyword>
<evidence type="ECO:0000256" key="8">
    <source>
        <dbReference type="ARBA" id="ARBA00038332"/>
    </source>
</evidence>
<feature type="domain" description="Phosphatase PP2A regulatory subunit A/Splicing factor 3B subunit 1-like HEAT repeat" evidence="12">
    <location>
        <begin position="813"/>
        <end position="889"/>
    </location>
</feature>
<dbReference type="InterPro" id="IPR038737">
    <property type="entry name" value="SF3b_su1-like"/>
</dbReference>
<evidence type="ECO:0000256" key="9">
    <source>
        <dbReference type="PROSITE-ProRule" id="PRU00103"/>
    </source>
</evidence>
<evidence type="ECO:0000256" key="4">
    <source>
        <dbReference type="ARBA" id="ARBA00022728"/>
    </source>
</evidence>
<keyword evidence="4" id="KW-0747">Spliceosome</keyword>
<feature type="region of interest" description="Disordered" evidence="10">
    <location>
        <begin position="184"/>
        <end position="204"/>
    </location>
</feature>
<comment type="similarity">
    <text evidence="2">Belongs to the SF3B1 family.</text>
</comment>
<feature type="repeat" description="HEAT" evidence="9">
    <location>
        <begin position="561"/>
        <end position="597"/>
    </location>
</feature>
<comment type="similarity">
    <text evidence="8">Belongs to the phosphatase 2A regulatory subunit A family.</text>
</comment>
<evidence type="ECO:0000256" key="2">
    <source>
        <dbReference type="ARBA" id="ARBA00005754"/>
    </source>
</evidence>
<organism evidence="13 14">
    <name type="scientific">Hondaea fermentalgiana</name>
    <dbReference type="NCBI Taxonomy" id="2315210"/>
    <lineage>
        <taxon>Eukaryota</taxon>
        <taxon>Sar</taxon>
        <taxon>Stramenopiles</taxon>
        <taxon>Bigyra</taxon>
        <taxon>Labyrinthulomycetes</taxon>
        <taxon>Thraustochytrida</taxon>
        <taxon>Thraustochytriidae</taxon>
        <taxon>Hondaea</taxon>
    </lineage>
</organism>
<dbReference type="InterPro" id="IPR015016">
    <property type="entry name" value="SF3b_su1"/>
</dbReference>
<evidence type="ECO:0000256" key="10">
    <source>
        <dbReference type="SAM" id="MobiDB-lite"/>
    </source>
</evidence>
<dbReference type="InterPro" id="IPR021133">
    <property type="entry name" value="HEAT_type_2"/>
</dbReference>
<dbReference type="FunFam" id="1.25.10.10:FF:000039">
    <property type="entry name" value="Splicing factor 3B subunit 1"/>
    <property type="match status" value="1"/>
</dbReference>
<evidence type="ECO:0000256" key="1">
    <source>
        <dbReference type="ARBA" id="ARBA00004123"/>
    </source>
</evidence>
<comment type="caution">
    <text evidence="13">The sequence shown here is derived from an EMBL/GenBank/DDBJ whole genome shotgun (WGS) entry which is preliminary data.</text>
</comment>
<dbReference type="Gene3D" id="1.25.10.10">
    <property type="entry name" value="Leucine-rich Repeat Variant"/>
    <property type="match status" value="4"/>
</dbReference>
<dbReference type="PANTHER" id="PTHR12097">
    <property type="entry name" value="SPLICING FACTOR 3B, SUBUNIT 1-RELATED"/>
    <property type="match status" value="1"/>
</dbReference>
<comment type="subcellular location">
    <subcellularLocation>
        <location evidence="1">Nucleus</location>
    </subcellularLocation>
</comment>
<accession>A0A2R5GH23</accession>
<dbReference type="AlphaFoldDB" id="A0A2R5GH23"/>
<evidence type="ECO:0000313" key="13">
    <source>
        <dbReference type="EMBL" id="GBG27571.1"/>
    </source>
</evidence>
<keyword evidence="3" id="KW-0507">mRNA processing</keyword>
<dbReference type="GO" id="GO:0000245">
    <property type="term" value="P:spliceosomal complex assembly"/>
    <property type="evidence" value="ECO:0007669"/>
    <property type="project" value="InterPro"/>
</dbReference>
<name>A0A2R5GH23_9STRA</name>
<dbReference type="SUPFAM" id="SSF48371">
    <property type="entry name" value="ARM repeat"/>
    <property type="match status" value="1"/>
</dbReference>
<dbReference type="EMBL" id="BEYU01000032">
    <property type="protein sequence ID" value="GBG27571.1"/>
    <property type="molecule type" value="Genomic_DNA"/>
</dbReference>
<dbReference type="FunCoup" id="A0A2R5GH23">
    <property type="interactions" value="476"/>
</dbReference>
<dbReference type="FunFam" id="1.25.10.10:FF:000088">
    <property type="entry name" value="Splicing factor 3b, subunit 1"/>
    <property type="match status" value="1"/>
</dbReference>
<sequence length="1061" mass="116392">MSGHEIKDLTALRGASHPAFRGEGAQADGNEGDEAEDAQALRDHLENASGTKSTRIVDNESDYQKQRHKMGDMLKHGNETYQERMARRKAEDLAARSAHQEPMAVDDALETQSDAGASVATSATIMTRAERDIAERNRPLTDEELDAMLPSEGYAVVAPPASYKPPTRDATSIIVDASSLTVSGGEDVNGPTSSGATALDENASPEERVGALLQRIMDGTPAQRKVGLRHISRRAREFGAGAIFGQVLPMMMSPTLENQQRHLLVKVIGRVLYRLDDLVCPYVDQILVPVMPLLIDEDFFARAEGREIIANLSKAAGVPTMIAALRPNVDHKEEYVRNVTARAFAVVASAMGIASLVPFLRAVCASKSWHARHTGVKVVQQIAVLVGCAVLPHLTSLVGVVKNGLEDKVTRVRDMTALALAALAESAHPYGIESFDPVLEPLWHGVRQHQGKTLASFLKAVGALIPLFDDEEYASYFAKEVMAILIREFKSSDDEMRRICLHVLRQCVKSDCVTAAYLRESVCPEYFRNFWIRRMALERRNAKQVVETTTTLANKLGAADVVARIVDELKDENEAYRRMVMEALSEIVANLGAADISLNLEQRLVDGAMYAFQEQGSVAAKSSAEDSRQVDRESATILSGFSTILNALGERSKPYLAQIAGIIKFRLNSKDAVIRAQAADLCALVAPLLKLCKEDQLLAHLSVVLFENLGEEYPGVLGSIIGGLAGIVSSIGMTKMAPPIKDLLPRVTPILKNQNPKVQENAIALVGRIAARAPEQVAAREWMRICFELIELLRAKQKSIRRAAVATFGYIAEAVGPQDITHALLNNLKVADRSSRVCSTVGLAVVAESCGPFTVLPSLLTDYRFTDSNVQHGVLKSLSFLFQYIGESSKDYIYSVITLLTDALCQRDAVHRQTACSVVKHLALGVYGAGCEDALVHLLNFVWPNIFEESPHVIAAVFEAVEGIRVALGAHMVFLYVLQGLFHPARRVREVYWRIHNNLYVYGGEKLIPVYPRLPPDYALPESRPTDISARKHQLVEVLSAPKAEAEIRNSYENTYLDLFV</sequence>
<dbReference type="Pfam" id="PF22646">
    <property type="entry name" value="PPP2R1A-like_HEAT"/>
    <property type="match status" value="1"/>
</dbReference>
<dbReference type="Proteomes" id="UP000241890">
    <property type="component" value="Unassembled WGS sequence"/>
</dbReference>